<reference evidence="1 2" key="1">
    <citation type="submission" date="2016-10" db="EMBL/GenBank/DDBJ databases">
        <title>Arsenicibacter rosenii gen. nov., sp. nov., an efficient arsenic-methylating bacterium isolated from an arsenic-contaminated paddy soil.</title>
        <authorList>
            <person name="Huang K."/>
        </authorList>
    </citation>
    <scope>NUCLEOTIDE SEQUENCE [LARGE SCALE GENOMIC DNA]</scope>
    <source>
        <strain evidence="1 2">SM-1</strain>
    </source>
</reference>
<organism evidence="1 2">
    <name type="scientific">Arsenicibacter rosenii</name>
    <dbReference type="NCBI Taxonomy" id="1750698"/>
    <lineage>
        <taxon>Bacteria</taxon>
        <taxon>Pseudomonadati</taxon>
        <taxon>Bacteroidota</taxon>
        <taxon>Cytophagia</taxon>
        <taxon>Cytophagales</taxon>
        <taxon>Spirosomataceae</taxon>
        <taxon>Arsenicibacter</taxon>
    </lineage>
</organism>
<dbReference type="Proteomes" id="UP000181790">
    <property type="component" value="Unassembled WGS sequence"/>
</dbReference>
<dbReference type="AlphaFoldDB" id="A0A1S2VFP8"/>
<protein>
    <submittedName>
        <fullName evidence="1">Uncharacterized protein</fullName>
    </submittedName>
</protein>
<evidence type="ECO:0000313" key="1">
    <source>
        <dbReference type="EMBL" id="OIN57036.1"/>
    </source>
</evidence>
<accession>A0A1S2VFP8</accession>
<comment type="caution">
    <text evidence="1">The sequence shown here is derived from an EMBL/GenBank/DDBJ whole genome shotgun (WGS) entry which is preliminary data.</text>
</comment>
<name>A0A1S2VFP8_9BACT</name>
<dbReference type="EMBL" id="MORL01000016">
    <property type="protein sequence ID" value="OIN57036.1"/>
    <property type="molecule type" value="Genomic_DNA"/>
</dbReference>
<sequence>MIDENNTNLQVSEQEIQFIDSLLQRHIDTHNRKSDKVFFIDLSTYKRQYFPTLNARKEKEVEVNCFCSAPDNDDWKTRRIMGKDGGNCYFTVTVNIKTGQISRFHINGLA</sequence>
<evidence type="ECO:0000313" key="2">
    <source>
        <dbReference type="Proteomes" id="UP000181790"/>
    </source>
</evidence>
<proteinExistence type="predicted"/>
<keyword evidence="2" id="KW-1185">Reference proteome</keyword>
<gene>
    <name evidence="1" type="ORF">BLX24_22080</name>
</gene>